<dbReference type="Gene3D" id="3.40.630.30">
    <property type="match status" value="1"/>
</dbReference>
<dbReference type="InterPro" id="IPR000182">
    <property type="entry name" value="GNAT_dom"/>
</dbReference>
<organism evidence="2 3">
    <name type="scientific">Paenibacillus phyllosphaerae</name>
    <dbReference type="NCBI Taxonomy" id="274593"/>
    <lineage>
        <taxon>Bacteria</taxon>
        <taxon>Bacillati</taxon>
        <taxon>Bacillota</taxon>
        <taxon>Bacilli</taxon>
        <taxon>Bacillales</taxon>
        <taxon>Paenibacillaceae</taxon>
        <taxon>Paenibacillus</taxon>
    </lineage>
</organism>
<dbReference type="GO" id="GO:0005737">
    <property type="term" value="C:cytoplasm"/>
    <property type="evidence" value="ECO:0007669"/>
    <property type="project" value="TreeGrafter"/>
</dbReference>
<dbReference type="PROSITE" id="PS51186">
    <property type="entry name" value="GNAT"/>
    <property type="match status" value="1"/>
</dbReference>
<evidence type="ECO:0000259" key="1">
    <source>
        <dbReference type="PROSITE" id="PS51186"/>
    </source>
</evidence>
<dbReference type="Proteomes" id="UP000570361">
    <property type="component" value="Unassembled WGS sequence"/>
</dbReference>
<accession>A0A7W5B0E0</accession>
<dbReference type="PANTHER" id="PTHR43441:SF12">
    <property type="entry name" value="RIBOSOMAL N-ACETYLTRANSFERASE YDAF-RELATED"/>
    <property type="match status" value="1"/>
</dbReference>
<protein>
    <submittedName>
        <fullName evidence="2">Ribosomal-protein-serine acetyltransferase</fullName>
        <ecNumber evidence="2">2.3.1.-</ecNumber>
    </submittedName>
</protein>
<dbReference type="InterPro" id="IPR051908">
    <property type="entry name" value="Ribosomal_N-acetyltransferase"/>
</dbReference>
<evidence type="ECO:0000313" key="2">
    <source>
        <dbReference type="EMBL" id="MBB3111789.1"/>
    </source>
</evidence>
<comment type="caution">
    <text evidence="2">The sequence shown here is derived from an EMBL/GenBank/DDBJ whole genome shotgun (WGS) entry which is preliminary data.</text>
</comment>
<feature type="domain" description="N-acetyltransferase" evidence="1">
    <location>
        <begin position="7"/>
        <end position="152"/>
    </location>
</feature>
<gene>
    <name evidence="2" type="ORF">FHS18_003857</name>
</gene>
<name>A0A7W5B0E0_9BACL</name>
<dbReference type="AlphaFoldDB" id="A0A7W5B0E0"/>
<dbReference type="GO" id="GO:0008999">
    <property type="term" value="F:protein-N-terminal-alanine acetyltransferase activity"/>
    <property type="evidence" value="ECO:0007669"/>
    <property type="project" value="TreeGrafter"/>
</dbReference>
<dbReference type="EMBL" id="JACHXK010000009">
    <property type="protein sequence ID" value="MBB3111789.1"/>
    <property type="molecule type" value="Genomic_DNA"/>
</dbReference>
<reference evidence="2 3" key="1">
    <citation type="submission" date="2020-08" db="EMBL/GenBank/DDBJ databases">
        <title>Genomic Encyclopedia of Type Strains, Phase III (KMG-III): the genomes of soil and plant-associated and newly described type strains.</title>
        <authorList>
            <person name="Whitman W."/>
        </authorList>
    </citation>
    <scope>NUCLEOTIDE SEQUENCE [LARGE SCALE GENOMIC DNA]</scope>
    <source>
        <strain evidence="2 3">CECT 5862</strain>
    </source>
</reference>
<proteinExistence type="predicted"/>
<sequence>MDKNESLEIRLIDLKDSERVFYLIDNSREHLRKWLPWLDETVEVKNTEEYIKLSIKAKEQNLGLQLVIMNSEIVGIVGFNLIDWPNKTGYVGYWLGEEYQGNGIMLHVVKSLVTYAFDERKLNRIDIRIAVENMKSRAIPEQLGFINKGRIR</sequence>
<keyword evidence="2" id="KW-0012">Acyltransferase</keyword>
<dbReference type="PANTHER" id="PTHR43441">
    <property type="entry name" value="RIBOSOMAL-PROTEIN-SERINE ACETYLTRANSFERASE"/>
    <property type="match status" value="1"/>
</dbReference>
<dbReference type="GO" id="GO:1990189">
    <property type="term" value="F:protein N-terminal-serine acetyltransferase activity"/>
    <property type="evidence" value="ECO:0007669"/>
    <property type="project" value="TreeGrafter"/>
</dbReference>
<keyword evidence="3" id="KW-1185">Reference proteome</keyword>
<dbReference type="InterPro" id="IPR016181">
    <property type="entry name" value="Acyl_CoA_acyltransferase"/>
</dbReference>
<dbReference type="Pfam" id="PF13302">
    <property type="entry name" value="Acetyltransf_3"/>
    <property type="match status" value="1"/>
</dbReference>
<dbReference type="SUPFAM" id="SSF55729">
    <property type="entry name" value="Acyl-CoA N-acyltransferases (Nat)"/>
    <property type="match status" value="1"/>
</dbReference>
<evidence type="ECO:0000313" key="3">
    <source>
        <dbReference type="Proteomes" id="UP000570361"/>
    </source>
</evidence>
<keyword evidence="2" id="KW-0808">Transferase</keyword>
<dbReference type="EC" id="2.3.1.-" evidence="2"/>